<sequence>MVQTVQTVQAVQTVQTVQAVQMVQQFEVDKKGFERFRRFTEFKRFQSIKLVNGSNHTVRTAVRIPNATRTDWRRGDHRTACRVALLSDLANKDLTPRNLSFMRKLLHHDINAENSVLKLPTSSHYNFQALALESAVNPLVTVVDYRKGHPSAYITDANSARAGDLHNQINWDDHIARAARSGGRIELHLIRAQHGYSDGSERLLMMPQYSESPAIHQGLLDILRRDDGIANWEAEVKELFSRCEGILKVH</sequence>
<reference evidence="1 2" key="1">
    <citation type="journal article" date="2024" name="J Genomics">
        <title>Draft genome sequencing and assembly of Favolaschia claudopus CIRM-BRFM 2984 isolated from oak limbs.</title>
        <authorList>
            <person name="Navarro D."/>
            <person name="Drula E."/>
            <person name="Chaduli D."/>
            <person name="Cazenave R."/>
            <person name="Ahrendt S."/>
            <person name="Wang J."/>
            <person name="Lipzen A."/>
            <person name="Daum C."/>
            <person name="Barry K."/>
            <person name="Grigoriev I.V."/>
            <person name="Favel A."/>
            <person name="Rosso M.N."/>
            <person name="Martin F."/>
        </authorList>
    </citation>
    <scope>NUCLEOTIDE SEQUENCE [LARGE SCALE GENOMIC DNA]</scope>
    <source>
        <strain evidence="1 2">CIRM-BRFM 2984</strain>
    </source>
</reference>
<accession>A0AAV9ZJ28</accession>
<keyword evidence="2" id="KW-1185">Reference proteome</keyword>
<comment type="caution">
    <text evidence="1">The sequence shown here is derived from an EMBL/GenBank/DDBJ whole genome shotgun (WGS) entry which is preliminary data.</text>
</comment>
<dbReference type="EMBL" id="JAWWNJ010000147">
    <property type="protein sequence ID" value="KAK6983804.1"/>
    <property type="molecule type" value="Genomic_DNA"/>
</dbReference>
<name>A0AAV9ZJ28_9AGAR</name>
<organism evidence="1 2">
    <name type="scientific">Favolaschia claudopus</name>
    <dbReference type="NCBI Taxonomy" id="2862362"/>
    <lineage>
        <taxon>Eukaryota</taxon>
        <taxon>Fungi</taxon>
        <taxon>Dikarya</taxon>
        <taxon>Basidiomycota</taxon>
        <taxon>Agaricomycotina</taxon>
        <taxon>Agaricomycetes</taxon>
        <taxon>Agaricomycetidae</taxon>
        <taxon>Agaricales</taxon>
        <taxon>Marasmiineae</taxon>
        <taxon>Mycenaceae</taxon>
        <taxon>Favolaschia</taxon>
    </lineage>
</organism>
<evidence type="ECO:0000313" key="1">
    <source>
        <dbReference type="EMBL" id="KAK6983804.1"/>
    </source>
</evidence>
<proteinExistence type="predicted"/>
<dbReference type="AlphaFoldDB" id="A0AAV9ZJ28"/>
<protein>
    <submittedName>
        <fullName evidence="1">Uncharacterized protein</fullName>
    </submittedName>
</protein>
<gene>
    <name evidence="1" type="ORF">R3P38DRAFT_3459239</name>
</gene>
<evidence type="ECO:0000313" key="2">
    <source>
        <dbReference type="Proteomes" id="UP001362999"/>
    </source>
</evidence>
<dbReference type="Proteomes" id="UP001362999">
    <property type="component" value="Unassembled WGS sequence"/>
</dbReference>